<dbReference type="InterPro" id="IPR010982">
    <property type="entry name" value="Lambda_DNA-bd_dom_sf"/>
</dbReference>
<name>A0A2J7ZAH4_STRMQ</name>
<dbReference type="PROSITE" id="PS50943">
    <property type="entry name" value="HTH_CROC1"/>
    <property type="match status" value="1"/>
</dbReference>
<evidence type="ECO:0000313" key="3">
    <source>
        <dbReference type="EMBL" id="PNG97199.1"/>
    </source>
</evidence>
<proteinExistence type="predicted"/>
<dbReference type="SUPFAM" id="SSF47413">
    <property type="entry name" value="lambda repressor-like DNA-binding domains"/>
    <property type="match status" value="1"/>
</dbReference>
<dbReference type="EMBL" id="LJIW01000001">
    <property type="protein sequence ID" value="PNG97199.1"/>
    <property type="molecule type" value="Genomic_DNA"/>
</dbReference>
<sequence>MDRASPSEESDDQSTDERIHQAKSAVAKALRHVRQHHPEGPFTLEALAKRARVSKRTLVQAESASGSNLTIETLVKVASSLGITRDAYFLDEQVFHEVNAELETLKELRQQGVESVALRQSSATALPSDSLQELTGLLKGILDSATKAQDTLQDIPYHQPDETDS</sequence>
<dbReference type="Proteomes" id="UP000236520">
    <property type="component" value="Unassembled WGS sequence"/>
</dbReference>
<gene>
    <name evidence="3" type="ORF">SMF913_13224</name>
</gene>
<evidence type="ECO:0000259" key="2">
    <source>
        <dbReference type="PROSITE" id="PS50943"/>
    </source>
</evidence>
<reference evidence="3 4" key="1">
    <citation type="submission" date="2015-09" db="EMBL/GenBank/DDBJ databases">
        <title>Genome sequence, genome mining and natural product profiling of a biocontrol bacterium Streptomyces malaysiensis F913.</title>
        <authorList>
            <person name="Xu Y."/>
            <person name="Wei J."/>
            <person name="Xie J."/>
            <person name="Li T."/>
            <person name="Zhou Z."/>
        </authorList>
    </citation>
    <scope>NUCLEOTIDE SEQUENCE [LARGE SCALE GENOMIC DNA]</scope>
    <source>
        <strain evidence="3 4">F913</strain>
    </source>
</reference>
<dbReference type="RefSeq" id="WP_102934580.1">
    <property type="nucleotide sequence ID" value="NZ_LJIW01000001.1"/>
</dbReference>
<organism evidence="3 4">
    <name type="scientific">Streptomyces malaysiensis</name>
    <dbReference type="NCBI Taxonomy" id="92644"/>
    <lineage>
        <taxon>Bacteria</taxon>
        <taxon>Bacillati</taxon>
        <taxon>Actinomycetota</taxon>
        <taxon>Actinomycetes</taxon>
        <taxon>Kitasatosporales</taxon>
        <taxon>Streptomycetaceae</taxon>
        <taxon>Streptomyces</taxon>
        <taxon>Streptomyces violaceusniger group</taxon>
    </lineage>
</organism>
<dbReference type="AlphaFoldDB" id="A0A2J7ZAH4"/>
<dbReference type="Pfam" id="PF01381">
    <property type="entry name" value="HTH_3"/>
    <property type="match status" value="1"/>
</dbReference>
<keyword evidence="4" id="KW-1185">Reference proteome</keyword>
<dbReference type="GO" id="GO:0003677">
    <property type="term" value="F:DNA binding"/>
    <property type="evidence" value="ECO:0007669"/>
    <property type="project" value="InterPro"/>
</dbReference>
<feature type="domain" description="HTH cro/C1-type" evidence="2">
    <location>
        <begin position="43"/>
        <end position="88"/>
    </location>
</feature>
<comment type="caution">
    <text evidence="3">The sequence shown here is derived from an EMBL/GenBank/DDBJ whole genome shotgun (WGS) entry which is preliminary data.</text>
</comment>
<evidence type="ECO:0000256" key="1">
    <source>
        <dbReference type="SAM" id="MobiDB-lite"/>
    </source>
</evidence>
<protein>
    <recommendedName>
        <fullName evidence="2">HTH cro/C1-type domain-containing protein</fullName>
    </recommendedName>
</protein>
<evidence type="ECO:0000313" key="4">
    <source>
        <dbReference type="Proteomes" id="UP000236520"/>
    </source>
</evidence>
<dbReference type="InterPro" id="IPR001387">
    <property type="entry name" value="Cro/C1-type_HTH"/>
</dbReference>
<dbReference type="Gene3D" id="1.10.260.40">
    <property type="entry name" value="lambda repressor-like DNA-binding domains"/>
    <property type="match status" value="1"/>
</dbReference>
<feature type="region of interest" description="Disordered" evidence="1">
    <location>
        <begin position="1"/>
        <end position="26"/>
    </location>
</feature>
<accession>A0A2J7ZAH4</accession>